<dbReference type="AlphaFoldDB" id="A0A8D0F562"/>
<reference evidence="3" key="2">
    <citation type="submission" date="2025-09" db="UniProtKB">
        <authorList>
            <consortium name="Ensembl"/>
        </authorList>
    </citation>
    <scope>IDENTIFICATION</scope>
</reference>
<dbReference type="PANTHER" id="PTHR24347">
    <property type="entry name" value="SERINE/THREONINE-PROTEIN KINASE"/>
    <property type="match status" value="1"/>
</dbReference>
<evidence type="ECO:0000259" key="2">
    <source>
        <dbReference type="PROSITE" id="PS50011"/>
    </source>
</evidence>
<dbReference type="GO" id="GO:0005524">
    <property type="term" value="F:ATP binding"/>
    <property type="evidence" value="ECO:0007669"/>
    <property type="project" value="InterPro"/>
</dbReference>
<dbReference type="Pfam" id="PF00069">
    <property type="entry name" value="Pkinase"/>
    <property type="match status" value="1"/>
</dbReference>
<dbReference type="PROSITE" id="PS50011">
    <property type="entry name" value="PROTEIN_KINASE_DOM"/>
    <property type="match status" value="1"/>
</dbReference>
<protein>
    <submittedName>
        <fullName evidence="3">Serine/threonine kinase 33</fullName>
    </submittedName>
</protein>
<dbReference type="Ensembl" id="ENSSOCT00000010598.1">
    <property type="protein sequence ID" value="ENSSOCP00000010324.1"/>
    <property type="gene ID" value="ENSSOCG00000007861.1"/>
</dbReference>
<evidence type="ECO:0000256" key="1">
    <source>
        <dbReference type="SAM" id="Phobius"/>
    </source>
</evidence>
<dbReference type="Gene3D" id="1.10.510.10">
    <property type="entry name" value="Transferase(Phosphotransferase) domain 1"/>
    <property type="match status" value="1"/>
</dbReference>
<reference evidence="3" key="1">
    <citation type="submission" date="2025-08" db="UniProtKB">
        <authorList>
            <consortium name="Ensembl"/>
        </authorList>
    </citation>
    <scope>IDENTIFICATION</scope>
</reference>
<keyword evidence="4" id="KW-1185">Reference proteome</keyword>
<dbReference type="SMART" id="SM00220">
    <property type="entry name" value="S_TKc"/>
    <property type="match status" value="1"/>
</dbReference>
<dbReference type="Proteomes" id="UP000694551">
    <property type="component" value="Unplaced"/>
</dbReference>
<dbReference type="SUPFAM" id="SSF56112">
    <property type="entry name" value="Protein kinase-like (PK-like)"/>
    <property type="match status" value="1"/>
</dbReference>
<feature type="transmembrane region" description="Helical" evidence="1">
    <location>
        <begin position="194"/>
        <end position="213"/>
    </location>
</feature>
<proteinExistence type="predicted"/>
<dbReference type="GO" id="GO:0004672">
    <property type="term" value="F:protein kinase activity"/>
    <property type="evidence" value="ECO:0007669"/>
    <property type="project" value="InterPro"/>
</dbReference>
<sequence length="228" mass="26314">MYLAMELCEDGELKIILCSKGHITENETRHIIQSLASAIACLHKTDIVHRYLKLENILVKSSDIDEANEIKHKGKMTIVALGSCVLQKPYPEVISAYDYSQRCDIWSIGVIMYMLYLFTDPNFLTLFIASLEEKLFELIRKGDLCFKNMVWETVSEAANQVVKLHLKADPAHQITANELLGNQWITVSFEEVSFLHLVFYLLLIWYIKMLYCLTPKSINMFCLYPMGF</sequence>
<evidence type="ECO:0000313" key="3">
    <source>
        <dbReference type="Ensembl" id="ENSSOCP00000010324.1"/>
    </source>
</evidence>
<organism evidence="3 4">
    <name type="scientific">Strix occidentalis caurina</name>
    <name type="common">northern spotted owl</name>
    <dbReference type="NCBI Taxonomy" id="311401"/>
    <lineage>
        <taxon>Eukaryota</taxon>
        <taxon>Metazoa</taxon>
        <taxon>Chordata</taxon>
        <taxon>Craniata</taxon>
        <taxon>Vertebrata</taxon>
        <taxon>Euteleostomi</taxon>
        <taxon>Archelosauria</taxon>
        <taxon>Archosauria</taxon>
        <taxon>Dinosauria</taxon>
        <taxon>Saurischia</taxon>
        <taxon>Theropoda</taxon>
        <taxon>Coelurosauria</taxon>
        <taxon>Aves</taxon>
        <taxon>Neognathae</taxon>
        <taxon>Neoaves</taxon>
        <taxon>Telluraves</taxon>
        <taxon>Strigiformes</taxon>
        <taxon>Strigidae</taxon>
        <taxon>Strix</taxon>
    </lineage>
</organism>
<feature type="transmembrane region" description="Helical" evidence="1">
    <location>
        <begin position="110"/>
        <end position="131"/>
    </location>
</feature>
<keyword evidence="1" id="KW-0812">Transmembrane</keyword>
<dbReference type="InterPro" id="IPR000719">
    <property type="entry name" value="Prot_kinase_dom"/>
</dbReference>
<keyword evidence="1" id="KW-0472">Membrane</keyword>
<name>A0A8D0F562_STROC</name>
<dbReference type="InterPro" id="IPR011009">
    <property type="entry name" value="Kinase-like_dom_sf"/>
</dbReference>
<keyword evidence="1" id="KW-1133">Transmembrane helix</keyword>
<feature type="domain" description="Protein kinase" evidence="2">
    <location>
        <begin position="1"/>
        <end position="185"/>
    </location>
</feature>
<accession>A0A8D0F562</accession>
<evidence type="ECO:0000313" key="4">
    <source>
        <dbReference type="Proteomes" id="UP000694551"/>
    </source>
</evidence>